<name>A0A9D8KG31_9DELT</name>
<evidence type="ECO:0000256" key="1">
    <source>
        <dbReference type="ARBA" id="ARBA00005836"/>
    </source>
</evidence>
<evidence type="ECO:0000259" key="4">
    <source>
        <dbReference type="Pfam" id="PF19290"/>
    </source>
</evidence>
<reference evidence="5" key="2">
    <citation type="submission" date="2021-01" db="EMBL/GenBank/DDBJ databases">
        <authorList>
            <person name="Hahn C.R."/>
            <person name="Youssef N.H."/>
            <person name="Elshahed M."/>
        </authorList>
    </citation>
    <scope>NUCLEOTIDE SEQUENCE</scope>
    <source>
        <strain evidence="5">Zod_Metabat.24</strain>
    </source>
</reference>
<dbReference type="Pfam" id="PF01523">
    <property type="entry name" value="PmbA_TldD_1st"/>
    <property type="match status" value="1"/>
</dbReference>
<dbReference type="InterPro" id="IPR002510">
    <property type="entry name" value="Metalloprtase-TldD/E_N"/>
</dbReference>
<dbReference type="Gene3D" id="3.30.2290.10">
    <property type="entry name" value="PmbA/TldD superfamily"/>
    <property type="match status" value="1"/>
</dbReference>
<dbReference type="PANTHER" id="PTHR43421:SF1">
    <property type="entry name" value="METALLOPROTEASE PMBA"/>
    <property type="match status" value="1"/>
</dbReference>
<feature type="domain" description="Metalloprotease TldD/E central" evidence="4">
    <location>
        <begin position="118"/>
        <end position="222"/>
    </location>
</feature>
<dbReference type="GO" id="GO:0005829">
    <property type="term" value="C:cytosol"/>
    <property type="evidence" value="ECO:0007669"/>
    <property type="project" value="TreeGrafter"/>
</dbReference>
<dbReference type="InterPro" id="IPR045570">
    <property type="entry name" value="Metalloprtase-TldD/E_cen_dom"/>
</dbReference>
<evidence type="ECO:0000259" key="2">
    <source>
        <dbReference type="Pfam" id="PF01523"/>
    </source>
</evidence>
<dbReference type="InterPro" id="IPR036059">
    <property type="entry name" value="TldD/PmbA_sf"/>
</dbReference>
<feature type="domain" description="Metalloprotease TldD/E N-terminal" evidence="2">
    <location>
        <begin position="27"/>
        <end position="90"/>
    </location>
</feature>
<evidence type="ECO:0000313" key="5">
    <source>
        <dbReference type="EMBL" id="MBN1574029.1"/>
    </source>
</evidence>
<proteinExistence type="inferred from homology"/>
<evidence type="ECO:0000259" key="3">
    <source>
        <dbReference type="Pfam" id="PF19289"/>
    </source>
</evidence>
<dbReference type="PANTHER" id="PTHR43421">
    <property type="entry name" value="METALLOPROTEASE PMBA"/>
    <property type="match status" value="1"/>
</dbReference>
<dbReference type="AlphaFoldDB" id="A0A9D8KG31"/>
<dbReference type="EMBL" id="JAFGIX010000063">
    <property type="protein sequence ID" value="MBN1574029.1"/>
    <property type="molecule type" value="Genomic_DNA"/>
</dbReference>
<feature type="domain" description="Metalloprotease TldD/E C-terminal" evidence="3">
    <location>
        <begin position="229"/>
        <end position="448"/>
    </location>
</feature>
<dbReference type="Pfam" id="PF19289">
    <property type="entry name" value="PmbA_TldD_3rd"/>
    <property type="match status" value="1"/>
</dbReference>
<gene>
    <name evidence="5" type="ORF">JW984_12605</name>
</gene>
<dbReference type="Pfam" id="PF19290">
    <property type="entry name" value="PmbA_TldD_2nd"/>
    <property type="match status" value="1"/>
</dbReference>
<evidence type="ECO:0000313" key="6">
    <source>
        <dbReference type="Proteomes" id="UP000809273"/>
    </source>
</evidence>
<accession>A0A9D8KG31</accession>
<comment type="caution">
    <text evidence="5">The sequence shown here is derived from an EMBL/GenBank/DDBJ whole genome shotgun (WGS) entry which is preliminary data.</text>
</comment>
<dbReference type="GO" id="GO:0006508">
    <property type="term" value="P:proteolysis"/>
    <property type="evidence" value="ECO:0007669"/>
    <property type="project" value="InterPro"/>
</dbReference>
<sequence>MNHGRNFNEISERIFALLKKKGVAESEVYYRASKLLTISSEGGEVEDFRFSEPYGVSLRVIVNGGMGFSFSTHPDNGALADMVDDAISSAKNSTPDEHYALSAPSPVPDAGLIFDDSIEGVPIEEKVERAREVEAGALSVDKRVKRVRSAQYSEALSRVFLRNSNGVDVGYKKSYVTAQLMAVAQENGDQEMGWDVDSSIKYADLAPREVGRGAGIKAVSMLGAKRAPTGRFTALLTREVVSDLLDVLAPSFLGENVLKGKSIFKGKGGKKIISSELTIVDDGLLPGGIGTFPVDGEGVPQRRNSLVAKGVVEGFLYDLLNAGRAGVDPTGSSVRGGVTAPPSSGVNNFYIVPGVEDADSLLKRAGRGIIISELMGVHTANPVTGEFSVGASGFIFEDGRRSQPFKEAAVSGDLMGLFSKIAAVGSDLKFFGNIGAPSLLISEVELSGE</sequence>
<protein>
    <submittedName>
        <fullName evidence="5">TldD/PmbA family protein</fullName>
    </submittedName>
</protein>
<comment type="similarity">
    <text evidence="1">Belongs to the peptidase U62 family.</text>
</comment>
<dbReference type="InterPro" id="IPR045569">
    <property type="entry name" value="Metalloprtase-TldD/E_C"/>
</dbReference>
<dbReference type="GO" id="GO:0008237">
    <property type="term" value="F:metallopeptidase activity"/>
    <property type="evidence" value="ECO:0007669"/>
    <property type="project" value="InterPro"/>
</dbReference>
<dbReference type="Proteomes" id="UP000809273">
    <property type="component" value="Unassembled WGS sequence"/>
</dbReference>
<dbReference type="SUPFAM" id="SSF111283">
    <property type="entry name" value="Putative modulator of DNA gyrase, PmbA/TldD"/>
    <property type="match status" value="1"/>
</dbReference>
<dbReference type="InterPro" id="IPR047657">
    <property type="entry name" value="PmbA"/>
</dbReference>
<dbReference type="InterPro" id="IPR035068">
    <property type="entry name" value="TldD/PmbA_N"/>
</dbReference>
<organism evidence="5 6">
    <name type="scientific">Candidatus Zymogenus saltonus</name>
    <dbReference type="NCBI Taxonomy" id="2844893"/>
    <lineage>
        <taxon>Bacteria</taxon>
        <taxon>Deltaproteobacteria</taxon>
        <taxon>Candidatus Zymogenia</taxon>
        <taxon>Candidatus Zymogeniales</taxon>
        <taxon>Candidatus Zymogenaceae</taxon>
        <taxon>Candidatus Zymogenus</taxon>
    </lineage>
</organism>
<reference evidence="5" key="1">
    <citation type="journal article" date="2021" name="Environ. Microbiol.">
        <title>Genomic characterization of three novel Desulfobacterota classes expand the metabolic and phylogenetic diversity of the phylum.</title>
        <authorList>
            <person name="Murphy C.L."/>
            <person name="Biggerstaff J."/>
            <person name="Eichhorn A."/>
            <person name="Ewing E."/>
            <person name="Shahan R."/>
            <person name="Soriano D."/>
            <person name="Stewart S."/>
            <person name="VanMol K."/>
            <person name="Walker R."/>
            <person name="Walters P."/>
            <person name="Elshahed M.S."/>
            <person name="Youssef N.H."/>
        </authorList>
    </citation>
    <scope>NUCLEOTIDE SEQUENCE</scope>
    <source>
        <strain evidence="5">Zod_Metabat.24</strain>
    </source>
</reference>